<keyword evidence="1" id="KW-1133">Transmembrane helix</keyword>
<gene>
    <name evidence="2" type="ORF">VMF7928_04443</name>
</gene>
<feature type="transmembrane region" description="Helical" evidence="1">
    <location>
        <begin position="125"/>
        <end position="149"/>
    </location>
</feature>
<keyword evidence="1" id="KW-0812">Transmembrane</keyword>
<name>A0ABN8ECP9_9VIBR</name>
<evidence type="ECO:0008006" key="4">
    <source>
        <dbReference type="Google" id="ProtNLM"/>
    </source>
</evidence>
<feature type="transmembrane region" description="Helical" evidence="1">
    <location>
        <begin position="12"/>
        <end position="30"/>
    </location>
</feature>
<keyword evidence="1" id="KW-0472">Membrane</keyword>
<comment type="caution">
    <text evidence="2">The sequence shown here is derived from an EMBL/GenBank/DDBJ whole genome shotgun (WGS) entry which is preliminary data.</text>
</comment>
<evidence type="ECO:0000256" key="1">
    <source>
        <dbReference type="SAM" id="Phobius"/>
    </source>
</evidence>
<proteinExistence type="predicted"/>
<dbReference type="Proteomes" id="UP000838748">
    <property type="component" value="Unassembled WGS sequence"/>
</dbReference>
<sequence>MSEETGKSRPFLVAAVIIFTPLVFILSVVSKGTIEGSIKTELGYMIETYGYQPTEAIYNKAVDSSELLMEGSGLLGGLRKLLLPEEYFQYGGVGDTTFFTTSFWSQVDEAIDNLSLNVEYFLLRLYGLSVWLILSAVILVAAVFSGYMVREIKKQGGLNTRHLFVMDLL</sequence>
<protein>
    <recommendedName>
        <fullName evidence="4">ABC transporter permease</fullName>
    </recommendedName>
</protein>
<accession>A0ABN8ECP9</accession>
<organism evidence="2 3">
    <name type="scientific">Vibrio marisflavi CECT 7928</name>
    <dbReference type="NCBI Taxonomy" id="634439"/>
    <lineage>
        <taxon>Bacteria</taxon>
        <taxon>Pseudomonadati</taxon>
        <taxon>Pseudomonadota</taxon>
        <taxon>Gammaproteobacteria</taxon>
        <taxon>Vibrionales</taxon>
        <taxon>Vibrionaceae</taxon>
        <taxon>Vibrio</taxon>
    </lineage>
</organism>
<dbReference type="EMBL" id="CAKLDM010000005">
    <property type="protein sequence ID" value="CAH0543178.1"/>
    <property type="molecule type" value="Genomic_DNA"/>
</dbReference>
<evidence type="ECO:0000313" key="3">
    <source>
        <dbReference type="Proteomes" id="UP000838748"/>
    </source>
</evidence>
<reference evidence="2" key="1">
    <citation type="submission" date="2021-11" db="EMBL/GenBank/DDBJ databases">
        <authorList>
            <person name="Rodrigo-Torres L."/>
            <person name="Arahal R. D."/>
            <person name="Lucena T."/>
        </authorList>
    </citation>
    <scope>NUCLEOTIDE SEQUENCE</scope>
    <source>
        <strain evidence="2">CECT 7928</strain>
    </source>
</reference>
<evidence type="ECO:0000313" key="2">
    <source>
        <dbReference type="EMBL" id="CAH0543178.1"/>
    </source>
</evidence>
<dbReference type="RefSeq" id="WP_237364072.1">
    <property type="nucleotide sequence ID" value="NZ_CAKLDM010000005.1"/>
</dbReference>
<keyword evidence="3" id="KW-1185">Reference proteome</keyword>